<evidence type="ECO:0000256" key="1">
    <source>
        <dbReference type="SAM" id="Coils"/>
    </source>
</evidence>
<keyword evidence="1" id="KW-0175">Coiled coil</keyword>
<protein>
    <submittedName>
        <fullName evidence="2">Uncharacterized protein</fullName>
    </submittedName>
</protein>
<sequence>MSLNESTSTAAFNDVATLSPEATFESLSVWGLAIYPRLQSSDETWTNFSHNYSSSKTSVPMHATGKKKSNDTSRPSAFTQLLARLRQTCQWITKNWKPLTASVVGWISMLLQYLLRPVFLHTLRSWICLLPILGMFPQMCPSSSAELFPSTSKILGCPDVCAPTGIDSLSTVIKDIKNISSQVELEFVVFGLRIRDFAQQGALRDDEEIVEAASITRNSSSQIRQRLIEYHAKVMGGVTNSIIMDEELFRSLNESIASKGTITTNWGDLLFSVFGYDRTLKTTIKIFYSRMSEMVDYLKDIAESIDKIIATLEELERNVDLLSKSIKTPEERIESRLGQLRHSIWMTFGAHDELIYQLESRLEEICSMDKELDDTRRKIHALISTLQKVKTQIFVVIKDAPRPLSMMNTVMIKERIAVVKASVGLLITSWRTFQEDYGHAYQIIKNGY</sequence>
<dbReference type="EMBL" id="KN837555">
    <property type="protein sequence ID" value="KIJ23962.1"/>
    <property type="molecule type" value="Genomic_DNA"/>
</dbReference>
<gene>
    <name evidence="2" type="ORF">M422DRAFT_72455</name>
</gene>
<dbReference type="HOGENOM" id="CLU_611349_0_0_1"/>
<organism evidence="2 3">
    <name type="scientific">Sphaerobolus stellatus (strain SS14)</name>
    <dbReference type="NCBI Taxonomy" id="990650"/>
    <lineage>
        <taxon>Eukaryota</taxon>
        <taxon>Fungi</taxon>
        <taxon>Dikarya</taxon>
        <taxon>Basidiomycota</taxon>
        <taxon>Agaricomycotina</taxon>
        <taxon>Agaricomycetes</taxon>
        <taxon>Phallomycetidae</taxon>
        <taxon>Geastrales</taxon>
        <taxon>Sphaerobolaceae</taxon>
        <taxon>Sphaerobolus</taxon>
    </lineage>
</organism>
<evidence type="ECO:0000313" key="2">
    <source>
        <dbReference type="EMBL" id="KIJ23962.1"/>
    </source>
</evidence>
<evidence type="ECO:0000313" key="3">
    <source>
        <dbReference type="Proteomes" id="UP000054279"/>
    </source>
</evidence>
<dbReference type="AlphaFoldDB" id="A0A0C9U4E1"/>
<proteinExistence type="predicted"/>
<feature type="coiled-coil region" evidence="1">
    <location>
        <begin position="298"/>
        <end position="332"/>
    </location>
</feature>
<name>A0A0C9U4E1_SPHS4</name>
<dbReference type="Proteomes" id="UP000054279">
    <property type="component" value="Unassembled WGS sequence"/>
</dbReference>
<keyword evidence="3" id="KW-1185">Reference proteome</keyword>
<accession>A0A0C9U4E1</accession>
<reference evidence="2 3" key="1">
    <citation type="submission" date="2014-06" db="EMBL/GenBank/DDBJ databases">
        <title>Evolutionary Origins and Diversification of the Mycorrhizal Mutualists.</title>
        <authorList>
            <consortium name="DOE Joint Genome Institute"/>
            <consortium name="Mycorrhizal Genomics Consortium"/>
            <person name="Kohler A."/>
            <person name="Kuo A."/>
            <person name="Nagy L.G."/>
            <person name="Floudas D."/>
            <person name="Copeland A."/>
            <person name="Barry K.W."/>
            <person name="Cichocki N."/>
            <person name="Veneault-Fourrey C."/>
            <person name="LaButti K."/>
            <person name="Lindquist E.A."/>
            <person name="Lipzen A."/>
            <person name="Lundell T."/>
            <person name="Morin E."/>
            <person name="Murat C."/>
            <person name="Riley R."/>
            <person name="Ohm R."/>
            <person name="Sun H."/>
            <person name="Tunlid A."/>
            <person name="Henrissat B."/>
            <person name="Grigoriev I.V."/>
            <person name="Hibbett D.S."/>
            <person name="Martin F."/>
        </authorList>
    </citation>
    <scope>NUCLEOTIDE SEQUENCE [LARGE SCALE GENOMIC DNA]</scope>
    <source>
        <strain evidence="2 3">SS14</strain>
    </source>
</reference>